<name>A0ACA9RK77_9GLOM</name>
<sequence length="118" mass="14485">TEYPASQTAKRKLSKKSDINLLNEIIIEIFQHLRTQNKRLCDNNELLFPVLYVNKRWNECATYLIWRRIKLYRYNIRNFVEIIKKKPLPNVIKYIKQIEFERIDNYFNMNEFLLEDIA</sequence>
<organism evidence="1 2">
    <name type="scientific">Cetraspora pellucida</name>
    <dbReference type="NCBI Taxonomy" id="1433469"/>
    <lineage>
        <taxon>Eukaryota</taxon>
        <taxon>Fungi</taxon>
        <taxon>Fungi incertae sedis</taxon>
        <taxon>Mucoromycota</taxon>
        <taxon>Glomeromycotina</taxon>
        <taxon>Glomeromycetes</taxon>
        <taxon>Diversisporales</taxon>
        <taxon>Gigasporaceae</taxon>
        <taxon>Cetraspora</taxon>
    </lineage>
</organism>
<evidence type="ECO:0000313" key="1">
    <source>
        <dbReference type="EMBL" id="CAG8795300.1"/>
    </source>
</evidence>
<proteinExistence type="predicted"/>
<reference evidence="1" key="1">
    <citation type="submission" date="2021-06" db="EMBL/GenBank/DDBJ databases">
        <authorList>
            <person name="Kallberg Y."/>
            <person name="Tangrot J."/>
            <person name="Rosling A."/>
        </authorList>
    </citation>
    <scope>NUCLEOTIDE SEQUENCE</scope>
    <source>
        <strain evidence="1">28 12/20/2015</strain>
    </source>
</reference>
<feature type="non-terminal residue" evidence="1">
    <location>
        <position position="118"/>
    </location>
</feature>
<comment type="caution">
    <text evidence="1">The sequence shown here is derived from an EMBL/GenBank/DDBJ whole genome shotgun (WGS) entry which is preliminary data.</text>
</comment>
<evidence type="ECO:0000313" key="2">
    <source>
        <dbReference type="Proteomes" id="UP000789366"/>
    </source>
</evidence>
<accession>A0ACA9RK77</accession>
<protein>
    <submittedName>
        <fullName evidence="1">14078_t:CDS:1</fullName>
    </submittedName>
</protein>
<keyword evidence="2" id="KW-1185">Reference proteome</keyword>
<gene>
    <name evidence="1" type="ORF">SPELUC_LOCUS17586</name>
</gene>
<dbReference type="Proteomes" id="UP000789366">
    <property type="component" value="Unassembled WGS sequence"/>
</dbReference>
<dbReference type="EMBL" id="CAJVPW010073404">
    <property type="protein sequence ID" value="CAG8795300.1"/>
    <property type="molecule type" value="Genomic_DNA"/>
</dbReference>
<feature type="non-terminal residue" evidence="1">
    <location>
        <position position="1"/>
    </location>
</feature>